<evidence type="ECO:0008006" key="4">
    <source>
        <dbReference type="Google" id="ProtNLM"/>
    </source>
</evidence>
<organism evidence="2 3">
    <name type="scientific">Kitasatospora arboriphila</name>
    <dbReference type="NCBI Taxonomy" id="258052"/>
    <lineage>
        <taxon>Bacteria</taxon>
        <taxon>Bacillati</taxon>
        <taxon>Actinomycetota</taxon>
        <taxon>Actinomycetes</taxon>
        <taxon>Kitasatosporales</taxon>
        <taxon>Streptomycetaceae</taxon>
        <taxon>Kitasatospora</taxon>
    </lineage>
</organism>
<proteinExistence type="predicted"/>
<dbReference type="Proteomes" id="UP001499987">
    <property type="component" value="Unassembled WGS sequence"/>
</dbReference>
<reference evidence="2 3" key="1">
    <citation type="journal article" date="2019" name="Int. J. Syst. Evol. Microbiol.">
        <title>The Global Catalogue of Microorganisms (GCM) 10K type strain sequencing project: providing services to taxonomists for standard genome sequencing and annotation.</title>
        <authorList>
            <consortium name="The Broad Institute Genomics Platform"/>
            <consortium name="The Broad Institute Genome Sequencing Center for Infectious Disease"/>
            <person name="Wu L."/>
            <person name="Ma J."/>
        </authorList>
    </citation>
    <scope>NUCLEOTIDE SEQUENCE [LARGE SCALE GENOMIC DNA]</scope>
    <source>
        <strain evidence="2 3">JCM 13002</strain>
    </source>
</reference>
<evidence type="ECO:0000313" key="3">
    <source>
        <dbReference type="Proteomes" id="UP001499987"/>
    </source>
</evidence>
<protein>
    <recommendedName>
        <fullName evidence="4">DUF4177 domain-containing protein</fullName>
    </recommendedName>
</protein>
<evidence type="ECO:0000313" key="2">
    <source>
        <dbReference type="EMBL" id="GAA1108026.1"/>
    </source>
</evidence>
<name>A0ABN1TXU1_9ACTN</name>
<sequence>MQAWEYQWLGLKQVWRDIGVFGEWEPVVGELKQKGREGWEVVGVFRVVSGDTDWGTGEWAAERRREEKKHPQHFGWALLKRPVPQHPPLRVTPDVGWRSPLAPGGPTLR</sequence>
<dbReference type="EMBL" id="BAAALD010000072">
    <property type="protein sequence ID" value="GAA1108026.1"/>
    <property type="molecule type" value="Genomic_DNA"/>
</dbReference>
<feature type="region of interest" description="Disordered" evidence="1">
    <location>
        <begin position="83"/>
        <end position="109"/>
    </location>
</feature>
<keyword evidence="3" id="KW-1185">Reference proteome</keyword>
<gene>
    <name evidence="2" type="ORF">GCM10009663_57340</name>
</gene>
<comment type="caution">
    <text evidence="2">The sequence shown here is derived from an EMBL/GenBank/DDBJ whole genome shotgun (WGS) entry which is preliminary data.</text>
</comment>
<evidence type="ECO:0000256" key="1">
    <source>
        <dbReference type="SAM" id="MobiDB-lite"/>
    </source>
</evidence>
<accession>A0ABN1TXU1</accession>